<accession>A0AAD9UF45</accession>
<dbReference type="AlphaFoldDB" id="A0AAD9UF45"/>
<gene>
    <name evidence="1" type="ORF">NP493_181g03001</name>
</gene>
<proteinExistence type="predicted"/>
<comment type="caution">
    <text evidence="1">The sequence shown here is derived from an EMBL/GenBank/DDBJ whole genome shotgun (WGS) entry which is preliminary data.</text>
</comment>
<protein>
    <submittedName>
        <fullName evidence="1">Uncharacterized protein</fullName>
    </submittedName>
</protein>
<evidence type="ECO:0000313" key="2">
    <source>
        <dbReference type="Proteomes" id="UP001209878"/>
    </source>
</evidence>
<keyword evidence="2" id="KW-1185">Reference proteome</keyword>
<evidence type="ECO:0000313" key="1">
    <source>
        <dbReference type="EMBL" id="KAK2186995.1"/>
    </source>
</evidence>
<reference evidence="1" key="1">
    <citation type="journal article" date="2023" name="Mol. Biol. Evol.">
        <title>Third-Generation Sequencing Reveals the Adaptive Role of the Epigenome in Three Deep-Sea Polychaetes.</title>
        <authorList>
            <person name="Perez M."/>
            <person name="Aroh O."/>
            <person name="Sun Y."/>
            <person name="Lan Y."/>
            <person name="Juniper S.K."/>
            <person name="Young C.R."/>
            <person name="Angers B."/>
            <person name="Qian P.Y."/>
        </authorList>
    </citation>
    <scope>NUCLEOTIDE SEQUENCE</scope>
    <source>
        <strain evidence="1">R07B-5</strain>
    </source>
</reference>
<dbReference type="EMBL" id="JAODUO010000181">
    <property type="protein sequence ID" value="KAK2186995.1"/>
    <property type="molecule type" value="Genomic_DNA"/>
</dbReference>
<sequence length="128" mass="14000">MFSRILARMSPGFGFISCNSLSAVRMASFSLSAFSADSPWSISTASKTSPPIVSLSGLRQISIILYIALVPQSESFRALLKCFRATFGFPVYLGGKCYMIRDQTVKGRRLFLSVELASVVICKRKSAV</sequence>
<dbReference type="Proteomes" id="UP001209878">
    <property type="component" value="Unassembled WGS sequence"/>
</dbReference>
<organism evidence="1 2">
    <name type="scientific">Ridgeia piscesae</name>
    <name type="common">Tubeworm</name>
    <dbReference type="NCBI Taxonomy" id="27915"/>
    <lineage>
        <taxon>Eukaryota</taxon>
        <taxon>Metazoa</taxon>
        <taxon>Spiralia</taxon>
        <taxon>Lophotrochozoa</taxon>
        <taxon>Annelida</taxon>
        <taxon>Polychaeta</taxon>
        <taxon>Sedentaria</taxon>
        <taxon>Canalipalpata</taxon>
        <taxon>Sabellida</taxon>
        <taxon>Siboglinidae</taxon>
        <taxon>Ridgeia</taxon>
    </lineage>
</organism>
<name>A0AAD9UF45_RIDPI</name>